<accession>A0A0C9SYB9</accession>
<dbReference type="Pfam" id="PF12697">
    <property type="entry name" value="Abhydrolase_6"/>
    <property type="match status" value="1"/>
</dbReference>
<dbReference type="PANTHER" id="PTHR43194">
    <property type="entry name" value="HYDROLASE ALPHA/BETA FOLD FAMILY"/>
    <property type="match status" value="1"/>
</dbReference>
<keyword evidence="3" id="KW-1185">Reference proteome</keyword>
<dbReference type="SUPFAM" id="SSF53474">
    <property type="entry name" value="alpha/beta-Hydrolases"/>
    <property type="match status" value="1"/>
</dbReference>
<evidence type="ECO:0000313" key="3">
    <source>
        <dbReference type="Proteomes" id="UP000053263"/>
    </source>
</evidence>
<dbReference type="PANTHER" id="PTHR43194:SF2">
    <property type="entry name" value="PEROXISOMAL MEMBRANE PROTEIN LPX1"/>
    <property type="match status" value="1"/>
</dbReference>
<dbReference type="HOGENOM" id="CLU_032490_0_0_1"/>
<evidence type="ECO:0000259" key="1">
    <source>
        <dbReference type="Pfam" id="PF12697"/>
    </source>
</evidence>
<dbReference type="EMBL" id="KN832569">
    <property type="protein sequence ID" value="KII84950.1"/>
    <property type="molecule type" value="Genomic_DNA"/>
</dbReference>
<dbReference type="InterPro" id="IPR050228">
    <property type="entry name" value="Carboxylesterase_BioH"/>
</dbReference>
<protein>
    <recommendedName>
        <fullName evidence="1">AB hydrolase-1 domain-containing protein</fullName>
    </recommendedName>
</protein>
<gene>
    <name evidence="2" type="ORF">PLICRDRAFT_179266</name>
</gene>
<sequence length="313" mass="34561">MLVESIIFPDSTGLVSVAKRYTVADNSPDGLTLVFAHCTSSHKEVWETTIARLFELCGQRQLREAWSLDWQGHGEAGVLNEQKLRSREGVTITEYADLLHRFIQSSHIVGHRLVVVGHSASTSAWTLALPADALIVAVLFLEPAMIAPPIVPNDDWVKIVDTNMKAILARPDKWATFDAASQWLAKRFRWHTWDPRIVRLYVENAFREIVTPTGECFVTTKCAIAQELEGFRPDGHVVAARALSNLCASFPVHVIFGERPEIVSLKARSAICSAGMKSISIVGKAGHLVVQEKPDEIAAKILDIISGPPQSRL</sequence>
<proteinExistence type="predicted"/>
<organism evidence="2 3">
    <name type="scientific">Plicaturopsis crispa FD-325 SS-3</name>
    <dbReference type="NCBI Taxonomy" id="944288"/>
    <lineage>
        <taxon>Eukaryota</taxon>
        <taxon>Fungi</taxon>
        <taxon>Dikarya</taxon>
        <taxon>Basidiomycota</taxon>
        <taxon>Agaricomycotina</taxon>
        <taxon>Agaricomycetes</taxon>
        <taxon>Agaricomycetidae</taxon>
        <taxon>Amylocorticiales</taxon>
        <taxon>Amylocorticiaceae</taxon>
        <taxon>Plicatura</taxon>
        <taxon>Plicaturopsis crispa</taxon>
    </lineage>
</organism>
<feature type="domain" description="AB hydrolase-1" evidence="1">
    <location>
        <begin position="33"/>
        <end position="299"/>
    </location>
</feature>
<dbReference type="InterPro" id="IPR000073">
    <property type="entry name" value="AB_hydrolase_1"/>
</dbReference>
<dbReference type="Proteomes" id="UP000053263">
    <property type="component" value="Unassembled WGS sequence"/>
</dbReference>
<dbReference type="Gene3D" id="3.40.50.1820">
    <property type="entry name" value="alpha/beta hydrolase"/>
    <property type="match status" value="1"/>
</dbReference>
<reference evidence="2 3" key="1">
    <citation type="submission" date="2014-06" db="EMBL/GenBank/DDBJ databases">
        <title>Evolutionary Origins and Diversification of the Mycorrhizal Mutualists.</title>
        <authorList>
            <consortium name="DOE Joint Genome Institute"/>
            <consortium name="Mycorrhizal Genomics Consortium"/>
            <person name="Kohler A."/>
            <person name="Kuo A."/>
            <person name="Nagy L.G."/>
            <person name="Floudas D."/>
            <person name="Copeland A."/>
            <person name="Barry K.W."/>
            <person name="Cichocki N."/>
            <person name="Veneault-Fourrey C."/>
            <person name="LaButti K."/>
            <person name="Lindquist E.A."/>
            <person name="Lipzen A."/>
            <person name="Lundell T."/>
            <person name="Morin E."/>
            <person name="Murat C."/>
            <person name="Riley R."/>
            <person name="Ohm R."/>
            <person name="Sun H."/>
            <person name="Tunlid A."/>
            <person name="Henrissat B."/>
            <person name="Grigoriev I.V."/>
            <person name="Hibbett D.S."/>
            <person name="Martin F."/>
        </authorList>
    </citation>
    <scope>NUCLEOTIDE SEQUENCE [LARGE SCALE GENOMIC DNA]</scope>
    <source>
        <strain evidence="2 3">FD-325 SS-3</strain>
    </source>
</reference>
<dbReference type="OrthoDB" id="94039at2759"/>
<dbReference type="InterPro" id="IPR029058">
    <property type="entry name" value="AB_hydrolase_fold"/>
</dbReference>
<dbReference type="AlphaFoldDB" id="A0A0C9SYB9"/>
<evidence type="ECO:0000313" key="2">
    <source>
        <dbReference type="EMBL" id="KII84950.1"/>
    </source>
</evidence>
<name>A0A0C9SYB9_PLICR</name>